<comment type="subcellular location">
    <subcellularLocation>
        <location evidence="1">Cell membrane</location>
        <topology evidence="1">Single-pass type I membrane protein</topology>
    </subcellularLocation>
</comment>
<evidence type="ECO:0000256" key="12">
    <source>
        <dbReference type="ARBA" id="ARBA00023180"/>
    </source>
</evidence>
<protein>
    <recommendedName>
        <fullName evidence="14">ICOS ligand</fullName>
    </recommendedName>
    <alternativeName>
        <fullName evidence="16">B7 homolog 2</fullName>
    </alternativeName>
    <alternativeName>
        <fullName evidence="15">B7-like protein Gl50</fullName>
    </alternativeName>
    <alternativeName>
        <fullName evidence="17">B7-related protein 1</fullName>
    </alternativeName>
</protein>
<dbReference type="InterPro" id="IPR050504">
    <property type="entry name" value="IgSF_BTN/MOG"/>
</dbReference>
<evidence type="ECO:0000256" key="18">
    <source>
        <dbReference type="SAM" id="SignalP"/>
    </source>
</evidence>
<feature type="domain" description="Ig-like" evidence="19">
    <location>
        <begin position="6"/>
        <end position="126"/>
    </location>
</feature>
<dbReference type="GO" id="GO:0009897">
    <property type="term" value="C:external side of plasma membrane"/>
    <property type="evidence" value="ECO:0007669"/>
    <property type="project" value="TreeGrafter"/>
</dbReference>
<evidence type="ECO:0000256" key="15">
    <source>
        <dbReference type="ARBA" id="ARBA00080938"/>
    </source>
</evidence>
<evidence type="ECO:0000256" key="9">
    <source>
        <dbReference type="ARBA" id="ARBA00023130"/>
    </source>
</evidence>
<keyword evidence="3" id="KW-1003">Cell membrane</keyword>
<evidence type="ECO:0000256" key="7">
    <source>
        <dbReference type="ARBA" id="ARBA00022936"/>
    </source>
</evidence>
<comment type="similarity">
    <text evidence="2">Belongs to the immunoglobulin superfamily. BTN/MOG family.</text>
</comment>
<evidence type="ECO:0000256" key="4">
    <source>
        <dbReference type="ARBA" id="ARBA00022692"/>
    </source>
</evidence>
<dbReference type="InterPro" id="IPR053896">
    <property type="entry name" value="BTN3A2-like_Ig-C"/>
</dbReference>
<dbReference type="InterPro" id="IPR007110">
    <property type="entry name" value="Ig-like_dom"/>
</dbReference>
<accession>A0A2K5E369</accession>
<dbReference type="GO" id="GO:0002250">
    <property type="term" value="P:adaptive immune response"/>
    <property type="evidence" value="ECO:0007669"/>
    <property type="project" value="UniProtKB-KW"/>
</dbReference>
<evidence type="ECO:0000256" key="17">
    <source>
        <dbReference type="ARBA" id="ARBA00082272"/>
    </source>
</evidence>
<evidence type="ECO:0000256" key="16">
    <source>
        <dbReference type="ARBA" id="ARBA00081259"/>
    </source>
</evidence>
<evidence type="ECO:0000256" key="5">
    <source>
        <dbReference type="ARBA" id="ARBA00022729"/>
    </source>
</evidence>
<dbReference type="SUPFAM" id="SSF48726">
    <property type="entry name" value="Immunoglobulin"/>
    <property type="match status" value="2"/>
</dbReference>
<reference evidence="20" key="2">
    <citation type="submission" date="2025-09" db="UniProtKB">
        <authorList>
            <consortium name="Ensembl"/>
        </authorList>
    </citation>
    <scope>IDENTIFICATION</scope>
</reference>
<dbReference type="PANTHER" id="PTHR24100:SF151">
    <property type="entry name" value="ICOS LIGAND"/>
    <property type="match status" value="1"/>
</dbReference>
<evidence type="ECO:0000313" key="20">
    <source>
        <dbReference type="Ensembl" id="ENSANAP00000027695.1"/>
    </source>
</evidence>
<dbReference type="GO" id="GO:0042104">
    <property type="term" value="P:positive regulation of activated T cell proliferation"/>
    <property type="evidence" value="ECO:0007669"/>
    <property type="project" value="UniProtKB-ARBA"/>
</dbReference>
<evidence type="ECO:0000256" key="6">
    <source>
        <dbReference type="ARBA" id="ARBA00022859"/>
    </source>
</evidence>
<evidence type="ECO:0000313" key="21">
    <source>
        <dbReference type="Proteomes" id="UP000233020"/>
    </source>
</evidence>
<keyword evidence="4" id="KW-0812">Transmembrane</keyword>
<keyword evidence="8" id="KW-1133">Transmembrane helix</keyword>
<proteinExistence type="inferred from homology"/>
<keyword evidence="10" id="KW-0472">Membrane</keyword>
<evidence type="ECO:0000256" key="2">
    <source>
        <dbReference type="ARBA" id="ARBA00007591"/>
    </source>
</evidence>
<evidence type="ECO:0000256" key="3">
    <source>
        <dbReference type="ARBA" id="ARBA00022475"/>
    </source>
</evidence>
<evidence type="ECO:0000256" key="14">
    <source>
        <dbReference type="ARBA" id="ARBA00068217"/>
    </source>
</evidence>
<dbReference type="PANTHER" id="PTHR24100">
    <property type="entry name" value="BUTYROPHILIN"/>
    <property type="match status" value="1"/>
</dbReference>
<keyword evidence="21" id="KW-1185">Reference proteome</keyword>
<dbReference type="Pfam" id="PF22705">
    <property type="entry name" value="C2-set_3"/>
    <property type="match status" value="1"/>
</dbReference>
<evidence type="ECO:0000259" key="19">
    <source>
        <dbReference type="PROSITE" id="PS50835"/>
    </source>
</evidence>
<dbReference type="PROSITE" id="PS50835">
    <property type="entry name" value="IG_LIKE"/>
    <property type="match status" value="2"/>
</dbReference>
<dbReference type="InterPro" id="IPR013783">
    <property type="entry name" value="Ig-like_fold"/>
</dbReference>
<dbReference type="Ensembl" id="ENSANAT00000045714.1">
    <property type="protein sequence ID" value="ENSANAP00000027695.1"/>
    <property type="gene ID" value="ENSANAG00000031721.1"/>
</dbReference>
<dbReference type="STRING" id="37293.ENSANAP00000027695"/>
<keyword evidence="9" id="KW-1064">Adaptive immunity</keyword>
<evidence type="ECO:0000256" key="13">
    <source>
        <dbReference type="ARBA" id="ARBA00023319"/>
    </source>
</evidence>
<keyword evidence="13" id="KW-0393">Immunoglobulin domain</keyword>
<reference evidence="20" key="1">
    <citation type="submission" date="2025-08" db="UniProtKB">
        <authorList>
            <consortium name="Ensembl"/>
        </authorList>
    </citation>
    <scope>IDENTIFICATION</scope>
</reference>
<dbReference type="GO" id="GO:0042113">
    <property type="term" value="P:B cell activation"/>
    <property type="evidence" value="ECO:0007669"/>
    <property type="project" value="UniProtKB-KW"/>
</dbReference>
<dbReference type="AlphaFoldDB" id="A0A2K5E369"/>
<dbReference type="FunFam" id="2.60.40.10:FF:001468">
    <property type="entry name" value="ICOS ligand isoform b"/>
    <property type="match status" value="1"/>
</dbReference>
<evidence type="ECO:0000256" key="8">
    <source>
        <dbReference type="ARBA" id="ARBA00022989"/>
    </source>
</evidence>
<dbReference type="InterPro" id="IPR013106">
    <property type="entry name" value="Ig_V-set"/>
</dbReference>
<feature type="chain" id="PRO_5014464566" description="ICOS ligand" evidence="18">
    <location>
        <begin position="19"/>
        <end position="489"/>
    </location>
</feature>
<dbReference type="GO" id="GO:0050852">
    <property type="term" value="P:T cell receptor signaling pathway"/>
    <property type="evidence" value="ECO:0007669"/>
    <property type="project" value="TreeGrafter"/>
</dbReference>
<feature type="signal peptide" evidence="18">
    <location>
        <begin position="1"/>
        <end position="18"/>
    </location>
</feature>
<dbReference type="GeneTree" id="ENSGT00940000161590"/>
<evidence type="ECO:0000256" key="11">
    <source>
        <dbReference type="ARBA" id="ARBA00023157"/>
    </source>
</evidence>
<dbReference type="Proteomes" id="UP000233020">
    <property type="component" value="Unplaced"/>
</dbReference>
<evidence type="ECO:0000256" key="10">
    <source>
        <dbReference type="ARBA" id="ARBA00023136"/>
    </source>
</evidence>
<keyword evidence="5 18" id="KW-0732">Signal</keyword>
<dbReference type="InterPro" id="IPR003599">
    <property type="entry name" value="Ig_sub"/>
</dbReference>
<dbReference type="GO" id="GO:0005102">
    <property type="term" value="F:signaling receptor binding"/>
    <property type="evidence" value="ECO:0007669"/>
    <property type="project" value="TreeGrafter"/>
</dbReference>
<name>A0A2K5E369_AOTNA</name>
<keyword evidence="7" id="KW-0075">B-cell activation</keyword>
<feature type="domain" description="Ig-like" evidence="19">
    <location>
        <begin position="138"/>
        <end position="224"/>
    </location>
</feature>
<dbReference type="GO" id="GO:0001817">
    <property type="term" value="P:regulation of cytokine production"/>
    <property type="evidence" value="ECO:0007669"/>
    <property type="project" value="TreeGrafter"/>
</dbReference>
<evidence type="ECO:0000256" key="1">
    <source>
        <dbReference type="ARBA" id="ARBA00004251"/>
    </source>
</evidence>
<sequence>MRLSSPGLLFLLLSSLRADTQEKEVRAMVGSDVELSCASPEGSRFDLNDIYVYWQISDTVVTYHVPQNSSSSVASRYRNRAAMSPAGMLQGDFSLRLFNVTPDDEQKFRCVVLSKSLGFQTVLEVVVTLHVAANFSVPVVSAPHRPSQDELTFTCMSVNGYPRPRVYWINKTDNSLLDQALQNDTIMLNTQGLYDVVSVLRIAATPSVNIGCCIENALLQQNLTVDSQTGNDIGDRDKITKNTDSTPEEKNEAVWSVLAVPCLLVALAAGLATWVCRCRRPLRSYTGVWAARPEPELTGEFAMGSSRFWGPEGGLAGDYLSDFQKLFKRQKSFALTHCCSGDAGKPWWRARHFLQPPLGMGWHPGVRFPRLQWHFPSMRGSRDTRAGALSFLAPGPHGGVQSGSRHCQLLSAPAAPAARAAPCPQVEVCPPRSQEQHRFGFLSQFGENVHTRSHTWQAPLAARGTRLRRLDGWAPHHGSGPPLSPVFHP</sequence>
<organism evidence="20 21">
    <name type="scientific">Aotus nancymaae</name>
    <name type="common">Ma's night monkey</name>
    <dbReference type="NCBI Taxonomy" id="37293"/>
    <lineage>
        <taxon>Eukaryota</taxon>
        <taxon>Metazoa</taxon>
        <taxon>Chordata</taxon>
        <taxon>Craniata</taxon>
        <taxon>Vertebrata</taxon>
        <taxon>Euteleostomi</taxon>
        <taxon>Mammalia</taxon>
        <taxon>Eutheria</taxon>
        <taxon>Euarchontoglires</taxon>
        <taxon>Primates</taxon>
        <taxon>Haplorrhini</taxon>
        <taxon>Platyrrhini</taxon>
        <taxon>Aotidae</taxon>
        <taxon>Aotus</taxon>
    </lineage>
</organism>
<keyword evidence="12" id="KW-0325">Glycoprotein</keyword>
<keyword evidence="11" id="KW-1015">Disulfide bond</keyword>
<dbReference type="InterPro" id="IPR036179">
    <property type="entry name" value="Ig-like_dom_sf"/>
</dbReference>
<dbReference type="Pfam" id="PF07686">
    <property type="entry name" value="V-set"/>
    <property type="match status" value="1"/>
</dbReference>
<dbReference type="SMART" id="SM00409">
    <property type="entry name" value="IG"/>
    <property type="match status" value="1"/>
</dbReference>
<dbReference type="FunFam" id="2.60.40.10:FF:000996">
    <property type="entry name" value="ICOS ligand isoform X2"/>
    <property type="match status" value="1"/>
</dbReference>
<dbReference type="Gene3D" id="2.60.40.10">
    <property type="entry name" value="Immunoglobulins"/>
    <property type="match status" value="2"/>
</dbReference>
<keyword evidence="6" id="KW-0391">Immunity</keyword>